<dbReference type="EMBL" id="AFWA02000007">
    <property type="protein sequence ID" value="EMR08875.1"/>
    <property type="molecule type" value="Genomic_DNA"/>
</dbReference>
<sequence>MGHVGSRMHEKPAIYIDTDKLKFFFKSIVITNSKDQAPIYITVETYPKTFINISSDREWPIEFIFDPEASTHSFLPFLLKLYADQEIHVKFNISIRLQTPEEIETMCFKGLFFVYGSNIFELDNILASELKDFENIQNCQNVSFLDNISTDGLLEKEFEWSWTWKPHSSKNKYLDGWRNTCYFVQHENNDFSILAKFNFWILQNDLKVLLNEDHSSEKKNALFNSLLCNLNSVVNFNNFDDAFKNEPNDGPLFRAIITALEKKTTVFRYRIKKLIKRAVDLYDSQITKNDANRRFMNTLKKVSESNPIAMKPVLKLYLEAANQQLQSFEYNNALQLQRLIIKPLKCIYEADIKAAERKKKNFEDDSHDYYQFVSRYLSKSDSSKDKKIYKADAKYFAKKRDFELKCFDYYSFMQDLSGGKKEQEILHLFTLYVENQYSTLHRVINVILDLKPGLDSLTQGVQEINKNLRHVSTKREELRRVLEKSKIFVQSNNFFSSTTHQKKSKDSGYKNHCLTSNNYCSSQDNSFDSNVNKLLTTENAEISLYSNEDSKRLEDTNENDSDSISQRRKEGLLWALSRPRGYTDPKVVQKLNWHKYWIVLAGGKLCEYQNWKQAIDLHNIPIDLRMASVKKVCSLDRRFCFEVITPKIRRIYQATSEEDVSSWIKSISKAIESLLEGTSSVSDLSHYKNVDKTPMSKSNGEIFYRNTLPSNLTIEDDRNSIKNAYKLLKIIHDADPIYNVICADCNSSSKAEWCSINIPAILCIECSGVHRSLGSHISKVRSLMLDTTSFTNNLIDFICQTGNKMTNLIYEATYDSVKNLKNIIKPFPTSSREEKYKFIYAKYVDKAFVLYDSDPMKSLLFGIYNKHIESVVQALASGADPNTIDAESGDSALILSLSLSSYELGKNDLNNSYKSQQETFPIAEYLLQNGANLPEYSLSISHEKLSIQARAYLQSKYPKKYLNNEHVSENMNSSVSNNGLLITTDNSLNNFSFFYNEHKNSGKLQKKINSSGKLPKLL</sequence>
<dbReference type="FunFam" id="2.30.29.30:FF:000252">
    <property type="entry name" value="ARF GTPase activator (Csx2)"/>
    <property type="match status" value="1"/>
</dbReference>
<keyword evidence="3 5" id="KW-0862">Zinc</keyword>
<keyword evidence="5" id="KW-0040">ANK repeat</keyword>
<feature type="domain" description="Arf-GAP" evidence="7">
    <location>
        <begin position="725"/>
        <end position="856"/>
    </location>
</feature>
<dbReference type="PROSITE" id="PS50003">
    <property type="entry name" value="PH_DOMAIN"/>
    <property type="match status" value="1"/>
</dbReference>
<dbReference type="CDD" id="cd08204">
    <property type="entry name" value="ArfGap"/>
    <property type="match status" value="1"/>
</dbReference>
<dbReference type="OMA" id="ITPNAFP"/>
<comment type="function">
    <text evidence="5">GTPase-activating protein for the ADP ribosylation factor family.</text>
</comment>
<evidence type="ECO:0000256" key="4">
    <source>
        <dbReference type="PROSITE-ProRule" id="PRU00288"/>
    </source>
</evidence>
<dbReference type="Gene3D" id="2.30.29.30">
    <property type="entry name" value="Pleckstrin-homology domain (PH domain)/Phosphotyrosine-binding domain (PTB)"/>
    <property type="match status" value="1"/>
</dbReference>
<evidence type="ECO:0000256" key="1">
    <source>
        <dbReference type="ARBA" id="ARBA00022723"/>
    </source>
</evidence>
<dbReference type="Pfam" id="PF00169">
    <property type="entry name" value="PH"/>
    <property type="match status" value="1"/>
</dbReference>
<evidence type="ECO:0000259" key="6">
    <source>
        <dbReference type="PROSITE" id="PS50003"/>
    </source>
</evidence>
<proteinExistence type="predicted"/>
<comment type="caution">
    <text evidence="8">The sequence shown here is derived from an EMBL/GenBank/DDBJ whole genome shotgun (WGS) entry which is preliminary data.</text>
</comment>
<dbReference type="SUPFAM" id="SSF50729">
    <property type="entry name" value="PH domain-like"/>
    <property type="match status" value="1"/>
</dbReference>
<dbReference type="InterPro" id="IPR004148">
    <property type="entry name" value="BAR_dom"/>
</dbReference>
<keyword evidence="5" id="KW-0677">Repeat</keyword>
<comment type="subcellular location">
    <subcellularLocation>
        <location evidence="5">Cytoplasm</location>
    </subcellularLocation>
</comment>
<dbReference type="PROSITE" id="PS50115">
    <property type="entry name" value="ARFGAP"/>
    <property type="match status" value="1"/>
</dbReference>
<dbReference type="GO" id="GO:0005096">
    <property type="term" value="F:GTPase activator activity"/>
    <property type="evidence" value="ECO:0007669"/>
    <property type="project" value="UniProtKB-KW"/>
</dbReference>
<evidence type="ECO:0000259" key="7">
    <source>
        <dbReference type="PROSITE" id="PS50115"/>
    </source>
</evidence>
<dbReference type="InterPro" id="IPR001164">
    <property type="entry name" value="ArfGAP_dom"/>
</dbReference>
<keyword evidence="2 4" id="KW-0863">Zinc-finger</keyword>
<dbReference type="SUPFAM" id="SSF57863">
    <property type="entry name" value="ArfGap/RecO-like zinc finger"/>
    <property type="match status" value="1"/>
</dbReference>
<dbReference type="InterPro" id="IPR027267">
    <property type="entry name" value="AH/BAR_dom_sf"/>
</dbReference>
<evidence type="ECO:0000256" key="2">
    <source>
        <dbReference type="ARBA" id="ARBA00022771"/>
    </source>
</evidence>
<evidence type="ECO:0000313" key="9">
    <source>
        <dbReference type="Proteomes" id="UP000011958"/>
    </source>
</evidence>
<reference evidence="9" key="1">
    <citation type="journal article" date="2016" name="Nat. Commun.">
        <title>Genome analysis of three Pneumocystis species reveals adaptation mechanisms to life exclusively in mammalian hosts.</title>
        <authorList>
            <person name="Ma L."/>
            <person name="Chen Z."/>
            <person name="Huang D.W."/>
            <person name="Kutty G."/>
            <person name="Ishihara M."/>
            <person name="Wang H."/>
            <person name="Abouelleil A."/>
            <person name="Bishop L."/>
            <person name="Davey E."/>
            <person name="Deng R."/>
            <person name="Deng X."/>
            <person name="Fan L."/>
            <person name="Fantoni G."/>
            <person name="Fitzgerald M."/>
            <person name="Gogineni E."/>
            <person name="Goldberg J.M."/>
            <person name="Handley G."/>
            <person name="Hu X."/>
            <person name="Huber C."/>
            <person name="Jiao X."/>
            <person name="Jones K."/>
            <person name="Levin J.Z."/>
            <person name="Liu Y."/>
            <person name="Macdonald P."/>
            <person name="Melnikov A."/>
            <person name="Raley C."/>
            <person name="Sassi M."/>
            <person name="Sherman B.T."/>
            <person name="Song X."/>
            <person name="Sykes S."/>
            <person name="Tran B."/>
            <person name="Walsh L."/>
            <person name="Xia Y."/>
            <person name="Yang J."/>
            <person name="Young S."/>
            <person name="Zeng Q."/>
            <person name="Zheng X."/>
            <person name="Stephens R."/>
            <person name="Nusbaum C."/>
            <person name="Birren B.W."/>
            <person name="Azadi P."/>
            <person name="Lempicki R.A."/>
            <person name="Cuomo C.A."/>
            <person name="Kovacs J.A."/>
        </authorList>
    </citation>
    <scope>NUCLEOTIDE SEQUENCE [LARGE SCALE GENOMIC DNA]</scope>
    <source>
        <strain evidence="9">B123</strain>
    </source>
</reference>
<dbReference type="SMART" id="SM00233">
    <property type="entry name" value="PH"/>
    <property type="match status" value="1"/>
</dbReference>
<feature type="domain" description="PH" evidence="6">
    <location>
        <begin position="566"/>
        <end position="672"/>
    </location>
</feature>
<dbReference type="Gene3D" id="1.20.1270.60">
    <property type="entry name" value="Arfaptin homology (AH) domain/BAR domain"/>
    <property type="match status" value="1"/>
</dbReference>
<gene>
    <name evidence="8" type="ORF">PNEG_02660</name>
</gene>
<dbReference type="PANTHER" id="PTHR23180:SF160">
    <property type="entry name" value="ADP-RIBOSYLATION FACTOR GTPASE-ACTIVATING PROTEIN EFFECTOR PROTEIN 1"/>
    <property type="match status" value="1"/>
</dbReference>
<dbReference type="GO" id="GO:0005737">
    <property type="term" value="C:cytoplasm"/>
    <property type="evidence" value="ECO:0007669"/>
    <property type="project" value="UniProtKB-SubCell"/>
</dbReference>
<dbReference type="Pfam" id="PF16746">
    <property type="entry name" value="BAR_3"/>
    <property type="match status" value="1"/>
</dbReference>
<protein>
    <recommendedName>
        <fullName evidence="5">ADP-ribosylation factor GTPase-activating protein</fullName>
    </recommendedName>
</protein>
<evidence type="ECO:0000256" key="5">
    <source>
        <dbReference type="RuleBase" id="RU369028"/>
    </source>
</evidence>
<evidence type="ECO:0000256" key="3">
    <source>
        <dbReference type="ARBA" id="ARBA00022833"/>
    </source>
</evidence>
<keyword evidence="9" id="KW-1185">Reference proteome</keyword>
<dbReference type="OrthoDB" id="10266696at2759"/>
<dbReference type="PANTHER" id="PTHR23180">
    <property type="entry name" value="CENTAURIN/ARF"/>
    <property type="match status" value="1"/>
</dbReference>
<keyword evidence="1 5" id="KW-0479">Metal-binding</keyword>
<keyword evidence="5" id="KW-0343">GTPase activation</keyword>
<accession>M7P4W2</accession>
<dbReference type="GeneID" id="19896351"/>
<organism evidence="8 9">
    <name type="scientific">Pneumocystis murina (strain B123)</name>
    <name type="common">Mouse pneumocystis pneumonia agent</name>
    <name type="synonym">Pneumocystis carinii f. sp. muris</name>
    <dbReference type="NCBI Taxonomy" id="1069680"/>
    <lineage>
        <taxon>Eukaryota</taxon>
        <taxon>Fungi</taxon>
        <taxon>Dikarya</taxon>
        <taxon>Ascomycota</taxon>
        <taxon>Taphrinomycotina</taxon>
        <taxon>Pneumocystomycetes</taxon>
        <taxon>Pneumocystaceae</taxon>
        <taxon>Pneumocystis</taxon>
    </lineage>
</organism>
<dbReference type="STRING" id="1069680.M7P4W2"/>
<dbReference type="AlphaFoldDB" id="M7P4W2"/>
<dbReference type="InterPro" id="IPR001849">
    <property type="entry name" value="PH_domain"/>
</dbReference>
<dbReference type="InterPro" id="IPR011993">
    <property type="entry name" value="PH-like_dom_sf"/>
</dbReference>
<dbReference type="Gene3D" id="1.10.220.150">
    <property type="entry name" value="Arf GTPase activating protein"/>
    <property type="match status" value="1"/>
</dbReference>
<evidence type="ECO:0000313" key="8">
    <source>
        <dbReference type="EMBL" id="EMR08875.1"/>
    </source>
</evidence>
<dbReference type="SUPFAM" id="SSF103657">
    <property type="entry name" value="BAR/IMD domain-like"/>
    <property type="match status" value="1"/>
</dbReference>
<dbReference type="InterPro" id="IPR038508">
    <property type="entry name" value="ArfGAP_dom_sf"/>
</dbReference>
<name>M7P4W2_PNEMU</name>
<dbReference type="Pfam" id="PF01412">
    <property type="entry name" value="ArfGap"/>
    <property type="match status" value="1"/>
</dbReference>
<dbReference type="eggNOG" id="KOG0521">
    <property type="taxonomic scope" value="Eukaryota"/>
</dbReference>
<dbReference type="SMART" id="SM00105">
    <property type="entry name" value="ArfGap"/>
    <property type="match status" value="1"/>
</dbReference>
<keyword evidence="5" id="KW-0963">Cytoplasm</keyword>
<dbReference type="VEuPathDB" id="FungiDB:PNEG_02660"/>
<dbReference type="InterPro" id="IPR037278">
    <property type="entry name" value="ARFGAP/RecO"/>
</dbReference>
<dbReference type="FunFam" id="1.10.220.150:FF:000017">
    <property type="entry name" value="ARF GTPase activator (Csx2), putative"/>
    <property type="match status" value="1"/>
</dbReference>
<dbReference type="HOGENOM" id="CLU_002728_0_0_1"/>
<dbReference type="Proteomes" id="UP000011958">
    <property type="component" value="Unassembled WGS sequence"/>
</dbReference>
<dbReference type="RefSeq" id="XP_007874681.1">
    <property type="nucleotide sequence ID" value="XM_007876490.1"/>
</dbReference>
<dbReference type="InterPro" id="IPR045258">
    <property type="entry name" value="ACAP1/2/3-like"/>
</dbReference>
<dbReference type="GO" id="GO:0008270">
    <property type="term" value="F:zinc ion binding"/>
    <property type="evidence" value="ECO:0007669"/>
    <property type="project" value="UniProtKB-KW"/>
</dbReference>